<evidence type="ECO:0000313" key="2">
    <source>
        <dbReference type="Proteomes" id="UP000595140"/>
    </source>
</evidence>
<proteinExistence type="predicted"/>
<reference evidence="1 2" key="1">
    <citation type="submission" date="2018-04" db="EMBL/GenBank/DDBJ databases">
        <authorList>
            <person name="Vogel A."/>
        </authorList>
    </citation>
    <scope>NUCLEOTIDE SEQUENCE [LARGE SCALE GENOMIC DNA]</scope>
</reference>
<dbReference type="Proteomes" id="UP000595140">
    <property type="component" value="Unassembled WGS sequence"/>
</dbReference>
<sequence length="67" mass="7543">MRGRHEEIERLERSIVKELQMEPAAAGGLHRVRAMIKRIMEVTNKLVAAYEDSDGSMKYEIEALGAG</sequence>
<protein>
    <submittedName>
        <fullName evidence="1">Uncharacterized protein</fullName>
    </submittedName>
</protein>
<gene>
    <name evidence="1" type="ORF">CCAM_LOCUS22931</name>
</gene>
<name>A0A484LXM3_9ASTE</name>
<organism evidence="1 2">
    <name type="scientific">Cuscuta campestris</name>
    <dbReference type="NCBI Taxonomy" id="132261"/>
    <lineage>
        <taxon>Eukaryota</taxon>
        <taxon>Viridiplantae</taxon>
        <taxon>Streptophyta</taxon>
        <taxon>Embryophyta</taxon>
        <taxon>Tracheophyta</taxon>
        <taxon>Spermatophyta</taxon>
        <taxon>Magnoliopsida</taxon>
        <taxon>eudicotyledons</taxon>
        <taxon>Gunneridae</taxon>
        <taxon>Pentapetalae</taxon>
        <taxon>asterids</taxon>
        <taxon>lamiids</taxon>
        <taxon>Solanales</taxon>
        <taxon>Convolvulaceae</taxon>
        <taxon>Cuscuteae</taxon>
        <taxon>Cuscuta</taxon>
        <taxon>Cuscuta subgen. Grammica</taxon>
        <taxon>Cuscuta sect. Cleistogrammica</taxon>
    </lineage>
</organism>
<accession>A0A484LXM3</accession>
<evidence type="ECO:0000313" key="1">
    <source>
        <dbReference type="EMBL" id="VFQ81155.1"/>
    </source>
</evidence>
<dbReference type="OrthoDB" id="2160351at2759"/>
<keyword evidence="2" id="KW-1185">Reference proteome</keyword>
<dbReference type="AlphaFoldDB" id="A0A484LXM3"/>
<dbReference type="EMBL" id="OOIL02002239">
    <property type="protein sequence ID" value="VFQ81155.1"/>
    <property type="molecule type" value="Genomic_DNA"/>
</dbReference>